<dbReference type="AlphaFoldDB" id="A0A0B7HFZ5"/>
<evidence type="ECO:0000313" key="2">
    <source>
        <dbReference type="Proteomes" id="UP000038083"/>
    </source>
</evidence>
<dbReference type="EMBL" id="CDOG01000023">
    <property type="protein sequence ID" value="CEN38636.1"/>
    <property type="molecule type" value="Genomic_DNA"/>
</dbReference>
<gene>
    <name evidence="1" type="ORF">CCYN74_30221</name>
</gene>
<reference evidence="1 2" key="1">
    <citation type="submission" date="2015-01" db="EMBL/GenBank/DDBJ databases">
        <authorList>
            <person name="MANFREDI Pablo"/>
        </authorList>
    </citation>
    <scope>NUCLEOTIDE SEQUENCE [LARGE SCALE GENOMIC DNA]</scope>
    <source>
        <strain evidence="1 2">Ccy74</strain>
    </source>
</reference>
<proteinExistence type="predicted"/>
<name>A0A0B7HFZ5_9FLAO</name>
<dbReference type="OrthoDB" id="9878547at2"/>
<organism evidence="1 2">
    <name type="scientific">Capnocytophaga cynodegmi</name>
    <dbReference type="NCBI Taxonomy" id="28189"/>
    <lineage>
        <taxon>Bacteria</taxon>
        <taxon>Pseudomonadati</taxon>
        <taxon>Bacteroidota</taxon>
        <taxon>Flavobacteriia</taxon>
        <taxon>Flavobacteriales</taxon>
        <taxon>Flavobacteriaceae</taxon>
        <taxon>Capnocytophaga</taxon>
    </lineage>
</organism>
<protein>
    <submittedName>
        <fullName evidence="1">Uncharacterized protein</fullName>
    </submittedName>
</protein>
<accession>A0A0B7HFZ5</accession>
<sequence length="189" mass="22438">MKQLTEKDHKMTAMSYRFIDENQSFTEDTLVAHFFEAVDYAFNNFQEPFRLADSWAKQEYEYELATIALRLGTGLKRLYPKLVKSEKVQKAILEVFYNEKYSTEARINFLYTLEDAKMDKQIADYVKTLSEIPTSWGYITMRVLCSRKIGGFSEKVKALHQKIEHTRGEAETRKYCLRYLQNEPKYKQF</sequence>
<dbReference type="Proteomes" id="UP000038083">
    <property type="component" value="Unassembled WGS sequence"/>
</dbReference>
<dbReference type="RefSeq" id="WP_018278702.1">
    <property type="nucleotide sequence ID" value="NZ_CDOF01000022.1"/>
</dbReference>
<evidence type="ECO:0000313" key="1">
    <source>
        <dbReference type="EMBL" id="CEN38636.1"/>
    </source>
</evidence>